<dbReference type="Proteomes" id="UP000187283">
    <property type="component" value="Unassembled WGS sequence"/>
</dbReference>
<dbReference type="PANTHER" id="PTHR21641">
    <property type="entry name" value="TRANSLATION INITIATION FACTOR-RELATED"/>
    <property type="match status" value="1"/>
</dbReference>
<feature type="compositionally biased region" description="Acidic residues" evidence="1">
    <location>
        <begin position="153"/>
        <end position="168"/>
    </location>
</feature>
<comment type="caution">
    <text evidence="2">The sequence shown here is derived from an EMBL/GenBank/DDBJ whole genome shotgun (WGS) entry which is preliminary data.</text>
</comment>
<dbReference type="InterPro" id="IPR039294">
    <property type="entry name" value="EIF1AD"/>
</dbReference>
<dbReference type="STRING" id="133412.A0A1R1XJX8"/>
<dbReference type="AlphaFoldDB" id="A0A1R1XJX8"/>
<name>A0A1R1XJX8_9FUNG</name>
<sequence length="186" mass="20763">MRKNCEVSFPSKSVSSELAARLRATKLDDPQVEKLKKKTNEYDSSGAAPINDVIQHSKTSEINAQDAIVDDSDDSFVETLAFLPPKFRKVVYVKRGNYVIVDLSLIRSDKVGGEIVQVLFPENIKRLKSEGKWPEEFLDSAEIQNTGKGQDDNSADDNDSSDDDDDSIFENTNRRKVALESDTDSD</sequence>
<evidence type="ECO:0000313" key="3">
    <source>
        <dbReference type="Proteomes" id="UP000187283"/>
    </source>
</evidence>
<dbReference type="PANTHER" id="PTHR21641:SF0">
    <property type="entry name" value="RNA-BINDING PROTEIN EIF1AD-RELATED"/>
    <property type="match status" value="1"/>
</dbReference>
<dbReference type="InterPro" id="IPR012340">
    <property type="entry name" value="NA-bd_OB-fold"/>
</dbReference>
<evidence type="ECO:0000313" key="2">
    <source>
        <dbReference type="EMBL" id="OMJ14898.1"/>
    </source>
</evidence>
<dbReference type="GO" id="GO:0005634">
    <property type="term" value="C:nucleus"/>
    <property type="evidence" value="ECO:0007669"/>
    <property type="project" value="TreeGrafter"/>
</dbReference>
<dbReference type="EMBL" id="LSSN01002863">
    <property type="protein sequence ID" value="OMJ14898.1"/>
    <property type="molecule type" value="Genomic_DNA"/>
</dbReference>
<gene>
    <name evidence="2" type="ORF">AYI70_g7614</name>
</gene>
<feature type="region of interest" description="Disordered" evidence="1">
    <location>
        <begin position="139"/>
        <end position="186"/>
    </location>
</feature>
<dbReference type="OrthoDB" id="1738325at2759"/>
<evidence type="ECO:0000256" key="1">
    <source>
        <dbReference type="SAM" id="MobiDB-lite"/>
    </source>
</evidence>
<protein>
    <submittedName>
        <fullName evidence="2">Putative RNA-binding protein EIF1AD</fullName>
    </submittedName>
</protein>
<organism evidence="2 3">
    <name type="scientific">Smittium culicis</name>
    <dbReference type="NCBI Taxonomy" id="133412"/>
    <lineage>
        <taxon>Eukaryota</taxon>
        <taxon>Fungi</taxon>
        <taxon>Fungi incertae sedis</taxon>
        <taxon>Zoopagomycota</taxon>
        <taxon>Kickxellomycotina</taxon>
        <taxon>Harpellomycetes</taxon>
        <taxon>Harpellales</taxon>
        <taxon>Legeriomycetaceae</taxon>
        <taxon>Smittium</taxon>
    </lineage>
</organism>
<dbReference type="SUPFAM" id="SSF50249">
    <property type="entry name" value="Nucleic acid-binding proteins"/>
    <property type="match status" value="1"/>
</dbReference>
<accession>A0A1R1XJX8</accession>
<proteinExistence type="predicted"/>
<reference evidence="2 3" key="1">
    <citation type="submission" date="2017-01" db="EMBL/GenBank/DDBJ databases">
        <authorList>
            <person name="Mah S.A."/>
            <person name="Swanson W.J."/>
            <person name="Moy G.W."/>
            <person name="Vacquier V.D."/>
        </authorList>
    </citation>
    <scope>NUCLEOTIDE SEQUENCE [LARGE SCALE GENOMIC DNA]</scope>
    <source>
        <strain evidence="2 3">GSMNP</strain>
    </source>
</reference>
<dbReference type="Gene3D" id="2.40.50.140">
    <property type="entry name" value="Nucleic acid-binding proteins"/>
    <property type="match status" value="1"/>
</dbReference>
<keyword evidence="3" id="KW-1185">Reference proteome</keyword>